<accession>A0A224XX70</accession>
<dbReference type="Pfam" id="PF06585">
    <property type="entry name" value="JHBP"/>
    <property type="match status" value="1"/>
</dbReference>
<keyword evidence="1" id="KW-0732">Signal</keyword>
<proteinExistence type="predicted"/>
<evidence type="ECO:0000256" key="1">
    <source>
        <dbReference type="SAM" id="SignalP"/>
    </source>
</evidence>
<protein>
    <submittedName>
        <fullName evidence="2">Putative juvenile hormone</fullName>
    </submittedName>
</protein>
<dbReference type="PANTHER" id="PTHR11008">
    <property type="entry name" value="PROTEIN TAKEOUT-LIKE PROTEIN"/>
    <property type="match status" value="1"/>
</dbReference>
<evidence type="ECO:0000313" key="2">
    <source>
        <dbReference type="EMBL" id="JAW12649.1"/>
    </source>
</evidence>
<feature type="chain" id="PRO_5013121427" evidence="1">
    <location>
        <begin position="18"/>
        <end position="225"/>
    </location>
</feature>
<dbReference type="InterPro" id="IPR038606">
    <property type="entry name" value="To_sf"/>
</dbReference>
<dbReference type="InterPro" id="IPR010562">
    <property type="entry name" value="Haemolymph_juvenile_hormone-bd"/>
</dbReference>
<dbReference type="Gene3D" id="3.15.10.30">
    <property type="entry name" value="Haemolymph juvenile hormone binding protein"/>
    <property type="match status" value="1"/>
</dbReference>
<dbReference type="AlphaFoldDB" id="A0A224XX70"/>
<reference evidence="2" key="1">
    <citation type="journal article" date="2018" name="PLoS Negl. Trop. Dis.">
        <title>An insight into the salivary gland and fat body transcriptome of Panstrongylus lignarius (Hemiptera: Heteroptera), the main vector of Chagas disease in Peru.</title>
        <authorList>
            <person name="Nevoa J.C."/>
            <person name="Mendes M.T."/>
            <person name="da Silva M.V."/>
            <person name="Soares S.C."/>
            <person name="Oliveira C.J.F."/>
            <person name="Ribeiro J.M.C."/>
        </authorList>
    </citation>
    <scope>NUCLEOTIDE SEQUENCE</scope>
</reference>
<dbReference type="EMBL" id="GFTR01003777">
    <property type="protein sequence ID" value="JAW12649.1"/>
    <property type="molecule type" value="Transcribed_RNA"/>
</dbReference>
<organism evidence="2">
    <name type="scientific">Panstrongylus lignarius</name>
    <dbReference type="NCBI Taxonomy" id="156445"/>
    <lineage>
        <taxon>Eukaryota</taxon>
        <taxon>Metazoa</taxon>
        <taxon>Ecdysozoa</taxon>
        <taxon>Arthropoda</taxon>
        <taxon>Hexapoda</taxon>
        <taxon>Insecta</taxon>
        <taxon>Pterygota</taxon>
        <taxon>Neoptera</taxon>
        <taxon>Paraneoptera</taxon>
        <taxon>Hemiptera</taxon>
        <taxon>Heteroptera</taxon>
        <taxon>Panheteroptera</taxon>
        <taxon>Cimicomorpha</taxon>
        <taxon>Reduviidae</taxon>
        <taxon>Triatominae</taxon>
        <taxon>Panstrongylus</taxon>
    </lineage>
</organism>
<dbReference type="PANTHER" id="PTHR11008:SF9">
    <property type="entry name" value="PROTEIN TAKEOUT-LIKE PROTEIN"/>
    <property type="match status" value="1"/>
</dbReference>
<feature type="signal peptide" evidence="1">
    <location>
        <begin position="1"/>
        <end position="17"/>
    </location>
</feature>
<name>A0A224XX70_9HEMI</name>
<sequence>MKFFLVASVAYIAMASGAYLPDDKNLEIVMAQNQLVQLIRDNLIVLSKIWKYTNPFLIPNIPDQHIEGKDISLDIDLKNVKISETDDYTINYTANNSRGLNLIIPSVRLEGQYKIRGVVRRIKINGVGNFTIDIDKVLVTLIYQWTNEKPYPKVKEIDANYDLEGLKCKLDGLTFEGINMEQVFEPVNTKIYEYIQSFKKDIRDVMSRQLAQVANKALEALNKNK</sequence>